<dbReference type="KEGG" id="fmr:Fuma_00052"/>
<gene>
    <name evidence="2" type="ORF">Fuma_00052</name>
</gene>
<proteinExistence type="predicted"/>
<dbReference type="RefSeq" id="WP_077022369.1">
    <property type="nucleotide sequence ID" value="NZ_CP017641.1"/>
</dbReference>
<reference evidence="2 3" key="1">
    <citation type="journal article" date="2016" name="Front. Microbiol.">
        <title>Fuerstia marisgermanicae gen. nov., sp. nov., an Unusual Member of the Phylum Planctomycetes from the German Wadden Sea.</title>
        <authorList>
            <person name="Kohn T."/>
            <person name="Heuer A."/>
            <person name="Jogler M."/>
            <person name="Vollmers J."/>
            <person name="Boedeker C."/>
            <person name="Bunk B."/>
            <person name="Rast P."/>
            <person name="Borchert D."/>
            <person name="Glockner I."/>
            <person name="Freese H.M."/>
            <person name="Klenk H.P."/>
            <person name="Overmann J."/>
            <person name="Kaster A.K."/>
            <person name="Rohde M."/>
            <person name="Wiegand S."/>
            <person name="Jogler C."/>
        </authorList>
    </citation>
    <scope>NUCLEOTIDE SEQUENCE [LARGE SCALE GENOMIC DNA]</scope>
    <source>
        <strain evidence="2 3">NH11</strain>
    </source>
</reference>
<protein>
    <submittedName>
        <fullName evidence="2">Uncharacterized protein</fullName>
    </submittedName>
</protein>
<feature type="transmembrane region" description="Helical" evidence="1">
    <location>
        <begin position="48"/>
        <end position="69"/>
    </location>
</feature>
<dbReference type="STRING" id="1891926.Fuma_00052"/>
<dbReference type="Proteomes" id="UP000187735">
    <property type="component" value="Chromosome"/>
</dbReference>
<keyword evidence="1" id="KW-0812">Transmembrane</keyword>
<evidence type="ECO:0000313" key="2">
    <source>
        <dbReference type="EMBL" id="APZ90477.1"/>
    </source>
</evidence>
<dbReference type="OrthoDB" id="278870at2"/>
<name>A0A1P8W8V0_9PLAN</name>
<sequence>MISKPEHQESLWSLIASPAIWAVHFLLTYVTAAVWCEKLAESSRSFNEVRVAIGAFTVVALLLISWNGWIGNRHHRFGAASAPHDEDTPEDRHRFLGFATLLLAGLSAVATLFVAAVAMIVDSCD</sequence>
<keyword evidence="1" id="KW-0472">Membrane</keyword>
<evidence type="ECO:0000256" key="1">
    <source>
        <dbReference type="SAM" id="Phobius"/>
    </source>
</evidence>
<feature type="transmembrane region" description="Helical" evidence="1">
    <location>
        <begin position="95"/>
        <end position="121"/>
    </location>
</feature>
<keyword evidence="1" id="KW-1133">Transmembrane helix</keyword>
<keyword evidence="3" id="KW-1185">Reference proteome</keyword>
<dbReference type="EMBL" id="CP017641">
    <property type="protein sequence ID" value="APZ90477.1"/>
    <property type="molecule type" value="Genomic_DNA"/>
</dbReference>
<accession>A0A1P8W8V0</accession>
<dbReference type="AlphaFoldDB" id="A0A1P8W8V0"/>
<evidence type="ECO:0000313" key="3">
    <source>
        <dbReference type="Proteomes" id="UP000187735"/>
    </source>
</evidence>
<feature type="transmembrane region" description="Helical" evidence="1">
    <location>
        <begin position="12"/>
        <end position="36"/>
    </location>
</feature>
<organism evidence="2 3">
    <name type="scientific">Fuerstiella marisgermanici</name>
    <dbReference type="NCBI Taxonomy" id="1891926"/>
    <lineage>
        <taxon>Bacteria</taxon>
        <taxon>Pseudomonadati</taxon>
        <taxon>Planctomycetota</taxon>
        <taxon>Planctomycetia</taxon>
        <taxon>Planctomycetales</taxon>
        <taxon>Planctomycetaceae</taxon>
        <taxon>Fuerstiella</taxon>
    </lineage>
</organism>